<gene>
    <name evidence="2" type="ORF">VFH_II060160</name>
</gene>
<name>A0AAV0ZJT9_VICFA</name>
<dbReference type="PROSITE" id="PS51354">
    <property type="entry name" value="GLUTAREDOXIN_2"/>
    <property type="match status" value="1"/>
</dbReference>
<dbReference type="PANTHER" id="PTHR45669:SF35">
    <property type="entry name" value="GLUTAREDOXIN (GRX) FAMILY PROTEIN"/>
    <property type="match status" value="1"/>
</dbReference>
<dbReference type="Pfam" id="PF00462">
    <property type="entry name" value="Glutaredoxin"/>
    <property type="match status" value="1"/>
</dbReference>
<proteinExistence type="predicted"/>
<dbReference type="Proteomes" id="UP001157006">
    <property type="component" value="Chromosome 2"/>
</dbReference>
<keyword evidence="3" id="KW-1185">Reference proteome</keyword>
<reference evidence="2 3" key="1">
    <citation type="submission" date="2023-01" db="EMBL/GenBank/DDBJ databases">
        <authorList>
            <person name="Kreplak J."/>
        </authorList>
    </citation>
    <scope>NUCLEOTIDE SEQUENCE [LARGE SCALE GENOMIC DNA]</scope>
</reference>
<dbReference type="InterPro" id="IPR002109">
    <property type="entry name" value="Glutaredoxin"/>
</dbReference>
<protein>
    <recommendedName>
        <fullName evidence="1">Glutaredoxin domain-containing protein</fullName>
    </recommendedName>
</protein>
<evidence type="ECO:0000259" key="1">
    <source>
        <dbReference type="Pfam" id="PF00462"/>
    </source>
</evidence>
<dbReference type="PANTHER" id="PTHR45669">
    <property type="entry name" value="GLUTAREDOXIN DOMAIN-CONTAINING CYSTEINE-RICH PROTEIN CG12206-RELATED"/>
    <property type="match status" value="1"/>
</dbReference>
<sequence length="143" mass="16123">MVRTTYEDCKSVRSILRGFKIPLDERDVSMDSGFLSELHRVTGRQSGLSLPRVFINERYIGGAEEVRWLHENGELKKLLEGLPVADSYLHACHVCGDHRFLLCGLCSGTREVYAEKSGFKTCTAYNESGLINKCFPSCSLRML</sequence>
<dbReference type="EMBL" id="OX451737">
    <property type="protein sequence ID" value="CAI8596982.1"/>
    <property type="molecule type" value="Genomic_DNA"/>
</dbReference>
<dbReference type="SUPFAM" id="SSF52833">
    <property type="entry name" value="Thioredoxin-like"/>
    <property type="match status" value="1"/>
</dbReference>
<dbReference type="AlphaFoldDB" id="A0AAV0ZJT9"/>
<dbReference type="InterPro" id="IPR036249">
    <property type="entry name" value="Thioredoxin-like_sf"/>
</dbReference>
<organism evidence="2 3">
    <name type="scientific">Vicia faba</name>
    <name type="common">Broad bean</name>
    <name type="synonym">Faba vulgaris</name>
    <dbReference type="NCBI Taxonomy" id="3906"/>
    <lineage>
        <taxon>Eukaryota</taxon>
        <taxon>Viridiplantae</taxon>
        <taxon>Streptophyta</taxon>
        <taxon>Embryophyta</taxon>
        <taxon>Tracheophyta</taxon>
        <taxon>Spermatophyta</taxon>
        <taxon>Magnoliopsida</taxon>
        <taxon>eudicotyledons</taxon>
        <taxon>Gunneridae</taxon>
        <taxon>Pentapetalae</taxon>
        <taxon>rosids</taxon>
        <taxon>fabids</taxon>
        <taxon>Fabales</taxon>
        <taxon>Fabaceae</taxon>
        <taxon>Papilionoideae</taxon>
        <taxon>50 kb inversion clade</taxon>
        <taxon>NPAAA clade</taxon>
        <taxon>Hologalegina</taxon>
        <taxon>IRL clade</taxon>
        <taxon>Fabeae</taxon>
        <taxon>Vicia</taxon>
    </lineage>
</organism>
<evidence type="ECO:0000313" key="3">
    <source>
        <dbReference type="Proteomes" id="UP001157006"/>
    </source>
</evidence>
<dbReference type="Gene3D" id="3.40.30.10">
    <property type="entry name" value="Glutaredoxin"/>
    <property type="match status" value="1"/>
</dbReference>
<evidence type="ECO:0000313" key="2">
    <source>
        <dbReference type="EMBL" id="CAI8596982.1"/>
    </source>
</evidence>
<dbReference type="Pfam" id="PF23733">
    <property type="entry name" value="GRXCR1-2_C"/>
    <property type="match status" value="1"/>
</dbReference>
<feature type="domain" description="Glutaredoxin" evidence="1">
    <location>
        <begin position="3"/>
        <end position="60"/>
    </location>
</feature>
<accession>A0AAV0ZJT9</accession>